<organism evidence="1 2">
    <name type="scientific">Pseudomonas putida</name>
    <name type="common">Arthrobacter siderocapsulatus</name>
    <dbReference type="NCBI Taxonomy" id="303"/>
    <lineage>
        <taxon>Bacteria</taxon>
        <taxon>Pseudomonadati</taxon>
        <taxon>Pseudomonadota</taxon>
        <taxon>Gammaproteobacteria</taxon>
        <taxon>Pseudomonadales</taxon>
        <taxon>Pseudomonadaceae</taxon>
        <taxon>Pseudomonas</taxon>
    </lineage>
</organism>
<proteinExistence type="predicted"/>
<evidence type="ECO:0000313" key="1">
    <source>
        <dbReference type="EMBL" id="KAF0256041.1"/>
    </source>
</evidence>
<name>A0A7Z9EPS5_PSEPU</name>
<dbReference type="EMBL" id="WOWR01000003">
    <property type="protein sequence ID" value="KAF0256041.1"/>
    <property type="molecule type" value="Genomic_DNA"/>
</dbReference>
<dbReference type="AlphaFoldDB" id="A0A7Z9EPS5"/>
<sequence>MGAMSLIDRQDLAAKIIASGDLYRNDCDCAVEYKHNSKADLDELVETILEVIAPFGAAGLRYLASSANEVAEEEEFIAAYGQEEEELTEFDKIALMAAVNLIGGDQQAYNRAADLVSVGLYTVKEICYLNIDKLRTLLI</sequence>
<dbReference type="RefSeq" id="WP_156858350.1">
    <property type="nucleotide sequence ID" value="NZ_CP120969.1"/>
</dbReference>
<comment type="caution">
    <text evidence="1">The sequence shown here is derived from an EMBL/GenBank/DDBJ whole genome shotgun (WGS) entry which is preliminary data.</text>
</comment>
<protein>
    <submittedName>
        <fullName evidence="1">Uncharacterized protein</fullName>
    </submittedName>
</protein>
<dbReference type="Proteomes" id="UP000442695">
    <property type="component" value="Unassembled WGS sequence"/>
</dbReference>
<accession>A0A7Z9EPS5</accession>
<gene>
    <name evidence="1" type="ORF">GN299_03500</name>
</gene>
<evidence type="ECO:0000313" key="2">
    <source>
        <dbReference type="Proteomes" id="UP000442695"/>
    </source>
</evidence>
<reference evidence="1 2" key="1">
    <citation type="submission" date="2019-12" db="EMBL/GenBank/DDBJ databases">
        <authorList>
            <person name="Woiski C."/>
        </authorList>
    </citation>
    <scope>NUCLEOTIDE SEQUENCE [LARGE SCALE GENOMIC DNA]</scope>
    <source>
        <strain evidence="1 2">BOE100</strain>
    </source>
</reference>